<keyword evidence="3" id="KW-1185">Reference proteome</keyword>
<feature type="transmembrane region" description="Helical" evidence="1">
    <location>
        <begin position="12"/>
        <end position="35"/>
    </location>
</feature>
<gene>
    <name evidence="2" type="ORF">QBC46DRAFT_343350</name>
</gene>
<evidence type="ECO:0000256" key="1">
    <source>
        <dbReference type="SAM" id="Phobius"/>
    </source>
</evidence>
<evidence type="ECO:0000313" key="2">
    <source>
        <dbReference type="EMBL" id="KAK3938649.1"/>
    </source>
</evidence>
<proteinExistence type="predicted"/>
<comment type="caution">
    <text evidence="2">The sequence shown here is derived from an EMBL/GenBank/DDBJ whole genome shotgun (WGS) entry which is preliminary data.</text>
</comment>
<keyword evidence="1" id="KW-0472">Membrane</keyword>
<reference evidence="3" key="1">
    <citation type="journal article" date="2023" name="Mol. Phylogenet. Evol.">
        <title>Genome-scale phylogeny and comparative genomics of the fungal order Sordariales.</title>
        <authorList>
            <person name="Hensen N."/>
            <person name="Bonometti L."/>
            <person name="Westerberg I."/>
            <person name="Brannstrom I.O."/>
            <person name="Guillou S."/>
            <person name="Cros-Aarteil S."/>
            <person name="Calhoun S."/>
            <person name="Haridas S."/>
            <person name="Kuo A."/>
            <person name="Mondo S."/>
            <person name="Pangilinan J."/>
            <person name="Riley R."/>
            <person name="LaButti K."/>
            <person name="Andreopoulos B."/>
            <person name="Lipzen A."/>
            <person name="Chen C."/>
            <person name="Yan M."/>
            <person name="Daum C."/>
            <person name="Ng V."/>
            <person name="Clum A."/>
            <person name="Steindorff A."/>
            <person name="Ohm R.A."/>
            <person name="Martin F."/>
            <person name="Silar P."/>
            <person name="Natvig D.O."/>
            <person name="Lalanne C."/>
            <person name="Gautier V."/>
            <person name="Ament-Velasquez S.L."/>
            <person name="Kruys A."/>
            <person name="Hutchinson M.I."/>
            <person name="Powell A.J."/>
            <person name="Barry K."/>
            <person name="Miller A.N."/>
            <person name="Grigoriev I.V."/>
            <person name="Debuchy R."/>
            <person name="Gladieux P."/>
            <person name="Hiltunen Thoren M."/>
            <person name="Johannesson H."/>
        </authorList>
    </citation>
    <scope>NUCLEOTIDE SEQUENCE [LARGE SCALE GENOMIC DNA]</scope>
    <source>
        <strain evidence="3">CBS 340.73</strain>
    </source>
</reference>
<dbReference type="AlphaFoldDB" id="A0AAN6N3Z9"/>
<evidence type="ECO:0000313" key="3">
    <source>
        <dbReference type="Proteomes" id="UP001303473"/>
    </source>
</evidence>
<organism evidence="2 3">
    <name type="scientific">Diplogelasinospora grovesii</name>
    <dbReference type="NCBI Taxonomy" id="303347"/>
    <lineage>
        <taxon>Eukaryota</taxon>
        <taxon>Fungi</taxon>
        <taxon>Dikarya</taxon>
        <taxon>Ascomycota</taxon>
        <taxon>Pezizomycotina</taxon>
        <taxon>Sordariomycetes</taxon>
        <taxon>Sordariomycetidae</taxon>
        <taxon>Sordariales</taxon>
        <taxon>Diplogelasinosporaceae</taxon>
        <taxon>Diplogelasinospora</taxon>
    </lineage>
</organism>
<keyword evidence="1" id="KW-1133">Transmembrane helix</keyword>
<sequence>MARVYMTIPQIMLAIVYTVCFRFFVFVLLAAMYVASVIKSLWRGLVLRWMIRRAQPRFDPRDPASFV</sequence>
<accession>A0AAN6N3Z9</accession>
<keyword evidence="1" id="KW-0812">Transmembrane</keyword>
<protein>
    <submittedName>
        <fullName evidence="2">Uncharacterized protein</fullName>
    </submittedName>
</protein>
<dbReference type="Proteomes" id="UP001303473">
    <property type="component" value="Unassembled WGS sequence"/>
</dbReference>
<dbReference type="EMBL" id="MU853825">
    <property type="protein sequence ID" value="KAK3938649.1"/>
    <property type="molecule type" value="Genomic_DNA"/>
</dbReference>
<name>A0AAN6N3Z9_9PEZI</name>